<evidence type="ECO:0000313" key="2">
    <source>
        <dbReference type="EMBL" id="NYG37587.1"/>
    </source>
</evidence>
<evidence type="ECO:0008006" key="4">
    <source>
        <dbReference type="Google" id="ProtNLM"/>
    </source>
</evidence>
<dbReference type="PANTHER" id="PTHR45527:SF1">
    <property type="entry name" value="FATTY ACID SYNTHASE"/>
    <property type="match status" value="1"/>
</dbReference>
<dbReference type="Proteomes" id="UP000592181">
    <property type="component" value="Unassembled WGS sequence"/>
</dbReference>
<protein>
    <recommendedName>
        <fullName evidence="4">Condensation domain-containing protein</fullName>
    </recommendedName>
</protein>
<comment type="caution">
    <text evidence="2">The sequence shown here is derived from an EMBL/GenBank/DDBJ whole genome shotgun (WGS) entry which is preliminary data.</text>
</comment>
<dbReference type="Gene3D" id="3.30.559.10">
    <property type="entry name" value="Chloramphenicol acetyltransferase-like domain"/>
    <property type="match status" value="1"/>
</dbReference>
<dbReference type="Gene3D" id="3.30.559.30">
    <property type="entry name" value="Nonribosomal peptide synthetase, condensation domain"/>
    <property type="match status" value="1"/>
</dbReference>
<evidence type="ECO:0000256" key="1">
    <source>
        <dbReference type="SAM" id="MobiDB-lite"/>
    </source>
</evidence>
<evidence type="ECO:0000313" key="3">
    <source>
        <dbReference type="Proteomes" id="UP000592181"/>
    </source>
</evidence>
<dbReference type="GO" id="GO:0043041">
    <property type="term" value="P:amino acid activation for nonribosomal peptide biosynthetic process"/>
    <property type="evidence" value="ECO:0007669"/>
    <property type="project" value="TreeGrafter"/>
</dbReference>
<accession>A0A852X569</accession>
<reference evidence="2 3" key="1">
    <citation type="submission" date="2020-07" db="EMBL/GenBank/DDBJ databases">
        <title>Sequencing the genomes of 1000 actinobacteria strains.</title>
        <authorList>
            <person name="Klenk H.-P."/>
        </authorList>
    </citation>
    <scope>NUCLEOTIDE SEQUENCE [LARGE SCALE GENOMIC DNA]</scope>
    <source>
        <strain evidence="2 3">DSM 24723</strain>
    </source>
</reference>
<dbReference type="GO" id="GO:0005737">
    <property type="term" value="C:cytoplasm"/>
    <property type="evidence" value="ECO:0007669"/>
    <property type="project" value="TreeGrafter"/>
</dbReference>
<gene>
    <name evidence="2" type="ORF">BJY28_002056</name>
</gene>
<dbReference type="InterPro" id="IPR023213">
    <property type="entry name" value="CAT-like_dom_sf"/>
</dbReference>
<dbReference type="GO" id="GO:0031177">
    <property type="term" value="F:phosphopantetheine binding"/>
    <property type="evidence" value="ECO:0007669"/>
    <property type="project" value="TreeGrafter"/>
</dbReference>
<dbReference type="RefSeq" id="WP_179462929.1">
    <property type="nucleotide sequence ID" value="NZ_JACBZX010000001.1"/>
</dbReference>
<feature type="region of interest" description="Disordered" evidence="1">
    <location>
        <begin position="414"/>
        <end position="440"/>
    </location>
</feature>
<dbReference type="AlphaFoldDB" id="A0A852X569"/>
<dbReference type="PANTHER" id="PTHR45527">
    <property type="entry name" value="NONRIBOSOMAL PEPTIDE SYNTHETASE"/>
    <property type="match status" value="1"/>
</dbReference>
<keyword evidence="3" id="KW-1185">Reference proteome</keyword>
<organism evidence="2 3">
    <name type="scientific">Janibacter alkaliphilus</name>
    <dbReference type="NCBI Taxonomy" id="1069963"/>
    <lineage>
        <taxon>Bacteria</taxon>
        <taxon>Bacillati</taxon>
        <taxon>Actinomycetota</taxon>
        <taxon>Actinomycetes</taxon>
        <taxon>Micrococcales</taxon>
        <taxon>Intrasporangiaceae</taxon>
        <taxon>Janibacter</taxon>
    </lineage>
</organism>
<proteinExistence type="predicted"/>
<name>A0A852X569_9MICO</name>
<sequence length="440" mass="47266">MRLTNVAQMRLPPGRVHSYGAVAGDGLRRLPISFDQARHVGAGERPGSWMAVALDLPRACSADELAVAWMGVVARHGTLRSVFTEDEDGLALHEVAVSPGRWRAHGERLRDPRPEVRAVLDEACSPRQPLAHRMCLVRSDDPARPDVVLLAADHAHVDAWSLLVLVRDLTALLDGRVADLPPDPAPFAAHTAALADRPPAPTEVHRRWAQILREGAGGMPTVPLDLGDVSTPCPEVVKVHDVLDPAGVTALERQAQRAGVRMVAMATAAMTAELQAEGAPGLRAVLPVHSRDEQRWHDSVGWFITNSVIECHDPSPTSGAAAVSEAIALGSHALAPILDPVGGMPSTPGMLAVSWLDNRRLPVTVPSGLRPQHVSAVIRTDGVMLWFVLTDDGLHVRCRYPDTPQARARRRLAGPGLPAAARGRHLPASGLRISGRRRPR</sequence>
<dbReference type="EMBL" id="JACBZX010000001">
    <property type="protein sequence ID" value="NYG37587.1"/>
    <property type="molecule type" value="Genomic_DNA"/>
</dbReference>
<dbReference type="SUPFAM" id="SSF52777">
    <property type="entry name" value="CoA-dependent acyltransferases"/>
    <property type="match status" value="2"/>
</dbReference>
<dbReference type="GO" id="GO:0044550">
    <property type="term" value="P:secondary metabolite biosynthetic process"/>
    <property type="evidence" value="ECO:0007669"/>
    <property type="project" value="TreeGrafter"/>
</dbReference>